<evidence type="ECO:0000313" key="3">
    <source>
        <dbReference type="Proteomes" id="UP001157974"/>
    </source>
</evidence>
<feature type="region of interest" description="Disordered" evidence="1">
    <location>
        <begin position="57"/>
        <end position="160"/>
    </location>
</feature>
<evidence type="ECO:0000313" key="2">
    <source>
        <dbReference type="EMBL" id="KAJ8909206.1"/>
    </source>
</evidence>
<name>A0AAV8V5L0_9RHOD</name>
<dbReference type="Proteomes" id="UP001157974">
    <property type="component" value="Unassembled WGS sequence"/>
</dbReference>
<protein>
    <submittedName>
        <fullName evidence="2">Uncharacterized protein</fullName>
    </submittedName>
</protein>
<proteinExistence type="predicted"/>
<accession>A0AAV8V5L0</accession>
<dbReference type="AlphaFoldDB" id="A0AAV8V5L0"/>
<sequence>MITLAPENMMTQVFQYAVRQLDRIREQIARRFDLPYEVRGAVLAFVGDRSRYLAAAEQRDAVPDAPQPPLNAGPKSTSEVDQTSALVCETESSSTATSDCSGPAPTPSNQPLSTAALDPGPLAMQHAEHVADDLGANLEDADDLDVADLERTDSVPPPRP</sequence>
<comment type="caution">
    <text evidence="2">The sequence shown here is derived from an EMBL/GenBank/DDBJ whole genome shotgun (WGS) entry which is preliminary data.</text>
</comment>
<gene>
    <name evidence="2" type="ORF">NDN08_005898</name>
</gene>
<evidence type="ECO:0000256" key="1">
    <source>
        <dbReference type="SAM" id="MobiDB-lite"/>
    </source>
</evidence>
<feature type="compositionally biased region" description="Polar residues" evidence="1">
    <location>
        <begin position="74"/>
        <end position="100"/>
    </location>
</feature>
<organism evidence="2 3">
    <name type="scientific">Rhodosorus marinus</name>
    <dbReference type="NCBI Taxonomy" id="101924"/>
    <lineage>
        <taxon>Eukaryota</taxon>
        <taxon>Rhodophyta</taxon>
        <taxon>Stylonematophyceae</taxon>
        <taxon>Stylonematales</taxon>
        <taxon>Stylonemataceae</taxon>
        <taxon>Rhodosorus</taxon>
    </lineage>
</organism>
<reference evidence="2 3" key="1">
    <citation type="journal article" date="2023" name="Nat. Commun.">
        <title>Origin of minicircular mitochondrial genomes in red algae.</title>
        <authorList>
            <person name="Lee Y."/>
            <person name="Cho C.H."/>
            <person name="Lee Y.M."/>
            <person name="Park S.I."/>
            <person name="Yang J.H."/>
            <person name="West J.A."/>
            <person name="Bhattacharya D."/>
            <person name="Yoon H.S."/>
        </authorList>
    </citation>
    <scope>NUCLEOTIDE SEQUENCE [LARGE SCALE GENOMIC DNA]</scope>
    <source>
        <strain evidence="2 3">CCMP1338</strain>
        <tissue evidence="2">Whole cell</tissue>
    </source>
</reference>
<keyword evidence="3" id="KW-1185">Reference proteome</keyword>
<dbReference type="EMBL" id="JAMWBK010000001">
    <property type="protein sequence ID" value="KAJ8909206.1"/>
    <property type="molecule type" value="Genomic_DNA"/>
</dbReference>